<dbReference type="AlphaFoldDB" id="A0A0C9LUH8"/>
<dbReference type="Proteomes" id="UP000053815">
    <property type="component" value="Unassembled WGS sequence"/>
</dbReference>
<evidence type="ECO:0000256" key="6">
    <source>
        <dbReference type="ARBA" id="ARBA00022982"/>
    </source>
</evidence>
<accession>A0A0C9LUH8</accession>
<dbReference type="PANTHER" id="PTHR12653">
    <property type="entry name" value="NADH-UBIQUINONE OXIDOREDUCTASE 13 KD-B SUBUNIT"/>
    <property type="match status" value="1"/>
</dbReference>
<dbReference type="InterPro" id="IPR006806">
    <property type="entry name" value="NDUFA5"/>
</dbReference>
<evidence type="ECO:0000256" key="3">
    <source>
        <dbReference type="ARBA" id="ARBA00022448"/>
    </source>
</evidence>
<dbReference type="GO" id="GO:0005743">
    <property type="term" value="C:mitochondrial inner membrane"/>
    <property type="evidence" value="ECO:0007669"/>
    <property type="project" value="UniProtKB-SubCell"/>
</dbReference>
<dbReference type="PANTHER" id="PTHR12653:SF0">
    <property type="entry name" value="NADH DEHYDROGENASE [UBIQUINONE] 1 ALPHA SUBCOMPLEX SUBUNIT 5"/>
    <property type="match status" value="1"/>
</dbReference>
<keyword evidence="8" id="KW-0472">Membrane</keyword>
<proteinExistence type="inferred from homology"/>
<dbReference type="Pfam" id="PF04716">
    <property type="entry name" value="ETC_C1_NDUFA5"/>
    <property type="match status" value="1"/>
</dbReference>
<evidence type="ECO:0000313" key="10">
    <source>
        <dbReference type="Proteomes" id="UP000053815"/>
    </source>
</evidence>
<keyword evidence="4" id="KW-0679">Respiratory chain</keyword>
<evidence type="ECO:0000313" key="9">
    <source>
        <dbReference type="EMBL" id="GAN05050.1"/>
    </source>
</evidence>
<sequence>MLFNRPLFQAVTKASTRLAGIPVHQNPRPHLIQTYNTTLEALARIPSTAVYRQATESLTQQRLSIVESTENIEEIESKINVGQIEEVIIQAEEELKMVAKIEEWKAWEPLEEPIPKGQWVYPTKD</sequence>
<dbReference type="EMBL" id="DF836370">
    <property type="protein sequence ID" value="GAN05050.1"/>
    <property type="molecule type" value="Genomic_DNA"/>
</dbReference>
<evidence type="ECO:0000256" key="4">
    <source>
        <dbReference type="ARBA" id="ARBA00022660"/>
    </source>
</evidence>
<evidence type="ECO:0000256" key="2">
    <source>
        <dbReference type="ARBA" id="ARBA00010261"/>
    </source>
</evidence>
<comment type="similarity">
    <text evidence="2">Belongs to the complex I NDUFA5 subunit family.</text>
</comment>
<protein>
    <submittedName>
        <fullName evidence="9">NADH2 dehydrogenase</fullName>
    </submittedName>
</protein>
<keyword evidence="7" id="KW-0496">Mitochondrion</keyword>
<keyword evidence="5" id="KW-0999">Mitochondrion inner membrane</keyword>
<evidence type="ECO:0000256" key="8">
    <source>
        <dbReference type="ARBA" id="ARBA00023136"/>
    </source>
</evidence>
<reference evidence="9" key="1">
    <citation type="submission" date="2014-09" db="EMBL/GenBank/DDBJ databases">
        <title>Draft genome sequence of an oleaginous Mucoromycotina fungus Mucor ambiguus NBRC6742.</title>
        <authorList>
            <person name="Takeda I."/>
            <person name="Yamane N."/>
            <person name="Morita T."/>
            <person name="Tamano K."/>
            <person name="Machida M."/>
            <person name="Baker S."/>
            <person name="Koike H."/>
        </authorList>
    </citation>
    <scope>NUCLEOTIDE SEQUENCE</scope>
    <source>
        <strain evidence="9">NBRC 6742</strain>
    </source>
</reference>
<dbReference type="STRING" id="91626.A0A0C9LUH8"/>
<dbReference type="GO" id="GO:0022904">
    <property type="term" value="P:respiratory electron transport chain"/>
    <property type="evidence" value="ECO:0007669"/>
    <property type="project" value="InterPro"/>
</dbReference>
<evidence type="ECO:0000256" key="5">
    <source>
        <dbReference type="ARBA" id="ARBA00022792"/>
    </source>
</evidence>
<comment type="subcellular location">
    <subcellularLocation>
        <location evidence="1">Mitochondrion inner membrane</location>
        <topology evidence="1">Peripheral membrane protein</topology>
        <orientation evidence="1">Matrix side</orientation>
    </subcellularLocation>
</comment>
<gene>
    <name evidence="9" type="ORF">MAM1_0081d04519</name>
</gene>
<evidence type="ECO:0000256" key="7">
    <source>
        <dbReference type="ARBA" id="ARBA00023128"/>
    </source>
</evidence>
<name>A0A0C9LUH8_9FUNG</name>
<keyword evidence="10" id="KW-1185">Reference proteome</keyword>
<keyword evidence="3" id="KW-0813">Transport</keyword>
<evidence type="ECO:0000256" key="1">
    <source>
        <dbReference type="ARBA" id="ARBA00004443"/>
    </source>
</evidence>
<keyword evidence="6" id="KW-0249">Electron transport</keyword>
<organism evidence="9">
    <name type="scientific">Mucor ambiguus</name>
    <dbReference type="NCBI Taxonomy" id="91626"/>
    <lineage>
        <taxon>Eukaryota</taxon>
        <taxon>Fungi</taxon>
        <taxon>Fungi incertae sedis</taxon>
        <taxon>Mucoromycota</taxon>
        <taxon>Mucoromycotina</taxon>
        <taxon>Mucoromycetes</taxon>
        <taxon>Mucorales</taxon>
        <taxon>Mucorineae</taxon>
        <taxon>Mucoraceae</taxon>
        <taxon>Mucor</taxon>
    </lineage>
</organism>
<dbReference type="OrthoDB" id="286811at2759"/>